<organism evidence="4 5">
    <name type="scientific">Secundilactobacillus paracollinoides</name>
    <dbReference type="NCBI Taxonomy" id="240427"/>
    <lineage>
        <taxon>Bacteria</taxon>
        <taxon>Bacillati</taxon>
        <taxon>Bacillota</taxon>
        <taxon>Bacilli</taxon>
        <taxon>Lactobacillales</taxon>
        <taxon>Lactobacillaceae</taxon>
        <taxon>Secundilactobacillus</taxon>
    </lineage>
</organism>
<feature type="transmembrane region" description="Helical" evidence="2">
    <location>
        <begin position="143"/>
        <end position="162"/>
    </location>
</feature>
<feature type="transmembrane region" description="Helical" evidence="2">
    <location>
        <begin position="26"/>
        <end position="48"/>
    </location>
</feature>
<evidence type="ECO:0000256" key="1">
    <source>
        <dbReference type="ARBA" id="ARBA00009067"/>
    </source>
</evidence>
<gene>
    <name evidence="4" type="ORF">AYR63_14595</name>
</gene>
<evidence type="ECO:0000259" key="3">
    <source>
        <dbReference type="Pfam" id="PF02517"/>
    </source>
</evidence>
<feature type="transmembrane region" description="Helical" evidence="2">
    <location>
        <begin position="104"/>
        <end position="122"/>
    </location>
</feature>
<dbReference type="STRING" id="240427.AYR62_07700"/>
<dbReference type="Pfam" id="PF02517">
    <property type="entry name" value="Rce1-like"/>
    <property type="match status" value="1"/>
</dbReference>
<reference evidence="4 5" key="1">
    <citation type="submission" date="2016-03" db="EMBL/GenBank/DDBJ databases">
        <title>Pediococcus and Lactobacillus from brewery environment - whole genome sequencing and assembly.</title>
        <authorList>
            <person name="Behr J."/>
            <person name="Geissler A.J."/>
            <person name="Vogel R.F."/>
        </authorList>
    </citation>
    <scope>NUCLEOTIDE SEQUENCE [LARGE SCALE GENOMIC DNA]</scope>
    <source>
        <strain evidence="4 5">TMW 1.1995</strain>
    </source>
</reference>
<evidence type="ECO:0000313" key="5">
    <source>
        <dbReference type="Proteomes" id="UP000093267"/>
    </source>
</evidence>
<dbReference type="GO" id="GO:0004175">
    <property type="term" value="F:endopeptidase activity"/>
    <property type="evidence" value="ECO:0007669"/>
    <property type="project" value="UniProtKB-ARBA"/>
</dbReference>
<dbReference type="InterPro" id="IPR003675">
    <property type="entry name" value="Rce1/LyrA-like_dom"/>
</dbReference>
<keyword evidence="2" id="KW-0812">Transmembrane</keyword>
<proteinExistence type="inferred from homology"/>
<keyword evidence="2" id="KW-0472">Membrane</keyword>
<dbReference type="InterPro" id="IPR052710">
    <property type="entry name" value="CAAX_protease"/>
</dbReference>
<name>A0A1B2J2G8_9LACO</name>
<dbReference type="EMBL" id="CP014924">
    <property type="protein sequence ID" value="ANZ68494.1"/>
    <property type="molecule type" value="Genomic_DNA"/>
</dbReference>
<feature type="transmembrane region" description="Helical" evidence="2">
    <location>
        <begin position="199"/>
        <end position="220"/>
    </location>
</feature>
<comment type="similarity">
    <text evidence="1">Belongs to the UPF0177 family.</text>
</comment>
<dbReference type="PANTHER" id="PTHR36435:SF1">
    <property type="entry name" value="CAAX AMINO TERMINAL PROTEASE FAMILY PROTEIN"/>
    <property type="match status" value="1"/>
</dbReference>
<feature type="domain" description="CAAX prenyl protease 2/Lysostaphin resistance protein A-like" evidence="3">
    <location>
        <begin position="114"/>
        <end position="204"/>
    </location>
</feature>
<dbReference type="Proteomes" id="UP000093267">
    <property type="component" value="Chromosome"/>
</dbReference>
<evidence type="ECO:0000256" key="2">
    <source>
        <dbReference type="SAM" id="Phobius"/>
    </source>
</evidence>
<dbReference type="GO" id="GO:0080120">
    <property type="term" value="P:CAAX-box protein maturation"/>
    <property type="evidence" value="ECO:0007669"/>
    <property type="project" value="UniProtKB-ARBA"/>
</dbReference>
<accession>A0A1B2J2G8</accession>
<dbReference type="KEGG" id="lpd:AYR62_07700"/>
<sequence length="222" mass="25303">MALYALLIPIAELILGDFLVKPFHSKLVQVIIVDVIFFIGFLVAIWMFKDVLKRDWQAFKPHFWRGTLLAIGAVVITYILLPLVRSGLGLFLHTSSAAGGVDVLSAQTAGLGVIASLTTLMAPFTEEIIFRHAWFYQWRNRGIVTWLMLILSSIMFGLFHWNNFNGDITQMIPYMVVGAWFGLIYYWSKNIWQNILTHFLFDFVQVLAAVFVLVMTLMHVTG</sequence>
<protein>
    <submittedName>
        <fullName evidence="4">ABC transporter permease</fullName>
    </submittedName>
</protein>
<dbReference type="PANTHER" id="PTHR36435">
    <property type="entry name" value="SLR1288 PROTEIN"/>
    <property type="match status" value="1"/>
</dbReference>
<keyword evidence="2" id="KW-1133">Transmembrane helix</keyword>
<dbReference type="AlphaFoldDB" id="A0A1B2J2G8"/>
<feature type="transmembrane region" description="Helical" evidence="2">
    <location>
        <begin position="68"/>
        <end position="92"/>
    </location>
</feature>
<feature type="transmembrane region" description="Helical" evidence="2">
    <location>
        <begin position="168"/>
        <end position="187"/>
    </location>
</feature>
<keyword evidence="5" id="KW-1185">Reference proteome</keyword>
<evidence type="ECO:0000313" key="4">
    <source>
        <dbReference type="EMBL" id="ANZ68494.1"/>
    </source>
</evidence>